<dbReference type="InterPro" id="IPR021517">
    <property type="entry name" value="DUF3180"/>
</dbReference>
<feature type="transmembrane region" description="Helical" evidence="1">
    <location>
        <begin position="80"/>
        <end position="105"/>
    </location>
</feature>
<evidence type="ECO:0000256" key="1">
    <source>
        <dbReference type="SAM" id="Phobius"/>
    </source>
</evidence>
<feature type="transmembrane region" description="Helical" evidence="1">
    <location>
        <begin position="117"/>
        <end position="136"/>
    </location>
</feature>
<dbReference type="AlphaFoldDB" id="A0A2I1KSU8"/>
<sequence>MRRTRWTGVLACFATSAVVSWVALDLVLRHRGWVPALTPWGAAVALAVALVVLVAGHAVRRMREHRPTWMTPTGAATTAAAAQASAIVGAIVAGVYAAELAVALIAPASPAMDTLGWTAGGCLIASLAWCVAGVVVEHWCAIDMSDDDDEDGSSGSALPSGGATA</sequence>
<gene>
    <name evidence="2" type="ORF">CYJ26_06230</name>
</gene>
<keyword evidence="1" id="KW-0812">Transmembrane</keyword>
<dbReference type="GeneID" id="81708528"/>
<proteinExistence type="predicted"/>
<evidence type="ECO:0000313" key="3">
    <source>
        <dbReference type="Proteomes" id="UP000234778"/>
    </source>
</evidence>
<dbReference type="EMBL" id="PKHA01000005">
    <property type="protein sequence ID" value="PKY98691.1"/>
    <property type="molecule type" value="Genomic_DNA"/>
</dbReference>
<feature type="transmembrane region" description="Helical" evidence="1">
    <location>
        <begin position="40"/>
        <end position="59"/>
    </location>
</feature>
<dbReference type="RefSeq" id="WP_006548273.1">
    <property type="nucleotide sequence ID" value="NZ_CP136961.1"/>
</dbReference>
<feature type="transmembrane region" description="Helical" evidence="1">
    <location>
        <begin position="7"/>
        <end position="28"/>
    </location>
</feature>
<protein>
    <submittedName>
        <fullName evidence="2">DUF3180 domain-containing protein</fullName>
    </submittedName>
</protein>
<dbReference type="Proteomes" id="UP000234778">
    <property type="component" value="Unassembled WGS sequence"/>
</dbReference>
<reference evidence="2 3" key="1">
    <citation type="submission" date="2017-12" db="EMBL/GenBank/DDBJ databases">
        <title>Phylogenetic diversity of female urinary microbiome.</title>
        <authorList>
            <person name="Thomas-White K."/>
            <person name="Wolfe A.J."/>
        </authorList>
    </citation>
    <scope>NUCLEOTIDE SEQUENCE [LARGE SCALE GENOMIC DNA]</scope>
    <source>
        <strain evidence="2 3">UMB0319</strain>
    </source>
</reference>
<name>A0A2I1KSU8_9ACTO</name>
<evidence type="ECO:0000313" key="2">
    <source>
        <dbReference type="EMBL" id="PKY98691.1"/>
    </source>
</evidence>
<dbReference type="Pfam" id="PF11377">
    <property type="entry name" value="DUF3180"/>
    <property type="match status" value="1"/>
</dbReference>
<comment type="caution">
    <text evidence="2">The sequence shown here is derived from an EMBL/GenBank/DDBJ whole genome shotgun (WGS) entry which is preliminary data.</text>
</comment>
<organism evidence="2 3">
    <name type="scientific">Actinomyces urogenitalis</name>
    <dbReference type="NCBI Taxonomy" id="103621"/>
    <lineage>
        <taxon>Bacteria</taxon>
        <taxon>Bacillati</taxon>
        <taxon>Actinomycetota</taxon>
        <taxon>Actinomycetes</taxon>
        <taxon>Actinomycetales</taxon>
        <taxon>Actinomycetaceae</taxon>
        <taxon>Actinomyces</taxon>
    </lineage>
</organism>
<keyword evidence="1" id="KW-1133">Transmembrane helix</keyword>
<keyword evidence="1" id="KW-0472">Membrane</keyword>
<accession>A0A2I1KSU8</accession>